<protein>
    <submittedName>
        <fullName evidence="10">Uncharacterized protein LOC113213886 isoform X2</fullName>
    </submittedName>
</protein>
<keyword evidence="9" id="KW-1185">Reference proteome</keyword>
<sequence length="420" mass="49130">MGISQRFALLLLAVRKKRRGPLLRGSLQKRKTAFVQLIAQKRRVAALHRHVDKLKKKWWVRPMLQDHEKHGAWFTTIPRMRQSNDLERWYNFFRMTYEAFDQLLELVGPHILKKSWRKPISPGERLAITLRYLATGDSFESLSYLFLVSNQVIAQIVLETSIVIWTVLEPLVFEKDSENKWLESAAGYEVMWNLPHCVGAIDGKHILIQAPPHSGSTYFNYKKTFSMILMAVSDPKYKLLYVNMGACGRRGDGDGAFERSYHLLNPFKGNHLKGPERLFNYRFSRGRRCIEDVFGIMFRRYGLLHKPIQASKTTARYAVLACCALHNFHMKDEGSVPPKRRRMMPNIYFDYKRNDGSEICGRWKNENPALEKEVLHRLQEAVLQKKGEGEEMVGEDMREVLLEYFIENDLPWQWKKGHVD</sequence>
<accession>A0A6J1T5M7</accession>
<reference evidence="10" key="1">
    <citation type="submission" date="2025-08" db="UniProtKB">
        <authorList>
            <consortium name="RefSeq"/>
        </authorList>
    </citation>
    <scope>IDENTIFICATION</scope>
    <source>
        <tissue evidence="10">Whole organism</tissue>
    </source>
</reference>
<evidence type="ECO:0000256" key="7">
    <source>
        <dbReference type="ARBA" id="ARBA00023242"/>
    </source>
</evidence>
<evidence type="ECO:0000256" key="2">
    <source>
        <dbReference type="ARBA" id="ARBA00004123"/>
    </source>
</evidence>
<evidence type="ECO:0000256" key="1">
    <source>
        <dbReference type="ARBA" id="ARBA00001968"/>
    </source>
</evidence>
<dbReference type="Pfam" id="PF13359">
    <property type="entry name" value="DDE_Tnp_4"/>
    <property type="match status" value="2"/>
</dbReference>
<name>A0A6J1T5M7_FRAOC</name>
<dbReference type="PANTHER" id="PTHR22930">
    <property type="match status" value="1"/>
</dbReference>
<evidence type="ECO:0000256" key="5">
    <source>
        <dbReference type="ARBA" id="ARBA00022723"/>
    </source>
</evidence>
<dbReference type="AlphaFoldDB" id="A0A6J1T5M7"/>
<keyword evidence="6" id="KW-0378">Hydrolase</keyword>
<gene>
    <name evidence="10" type="primary">LOC113213886</name>
</gene>
<dbReference type="GeneID" id="113213886"/>
<comment type="cofactor">
    <cofactor evidence="1">
        <name>a divalent metal cation</name>
        <dbReference type="ChEBI" id="CHEBI:60240"/>
    </cofactor>
</comment>
<evidence type="ECO:0000259" key="8">
    <source>
        <dbReference type="Pfam" id="PF13359"/>
    </source>
</evidence>
<dbReference type="GO" id="GO:0005634">
    <property type="term" value="C:nucleus"/>
    <property type="evidence" value="ECO:0007669"/>
    <property type="project" value="UniProtKB-SubCell"/>
</dbReference>
<evidence type="ECO:0000256" key="6">
    <source>
        <dbReference type="ARBA" id="ARBA00022801"/>
    </source>
</evidence>
<dbReference type="InterPro" id="IPR045249">
    <property type="entry name" value="HARBI1-like"/>
</dbReference>
<dbReference type="RefSeq" id="XP_026288894.1">
    <property type="nucleotide sequence ID" value="XM_026433109.2"/>
</dbReference>
<keyword evidence="5" id="KW-0479">Metal-binding</keyword>
<keyword evidence="7" id="KW-0539">Nucleus</keyword>
<dbReference type="GO" id="GO:0004518">
    <property type="term" value="F:nuclease activity"/>
    <property type="evidence" value="ECO:0007669"/>
    <property type="project" value="UniProtKB-KW"/>
</dbReference>
<proteinExistence type="inferred from homology"/>
<dbReference type="GO" id="GO:0016787">
    <property type="term" value="F:hydrolase activity"/>
    <property type="evidence" value="ECO:0007669"/>
    <property type="project" value="UniProtKB-KW"/>
</dbReference>
<evidence type="ECO:0000313" key="10">
    <source>
        <dbReference type="RefSeq" id="XP_026288894.1"/>
    </source>
</evidence>
<dbReference type="Proteomes" id="UP000504606">
    <property type="component" value="Unplaced"/>
</dbReference>
<organism evidence="9 10">
    <name type="scientific">Frankliniella occidentalis</name>
    <name type="common">Western flower thrips</name>
    <name type="synonym">Euthrips occidentalis</name>
    <dbReference type="NCBI Taxonomy" id="133901"/>
    <lineage>
        <taxon>Eukaryota</taxon>
        <taxon>Metazoa</taxon>
        <taxon>Ecdysozoa</taxon>
        <taxon>Arthropoda</taxon>
        <taxon>Hexapoda</taxon>
        <taxon>Insecta</taxon>
        <taxon>Pterygota</taxon>
        <taxon>Neoptera</taxon>
        <taxon>Paraneoptera</taxon>
        <taxon>Thysanoptera</taxon>
        <taxon>Terebrantia</taxon>
        <taxon>Thripoidea</taxon>
        <taxon>Thripidae</taxon>
        <taxon>Frankliniella</taxon>
    </lineage>
</organism>
<evidence type="ECO:0000256" key="4">
    <source>
        <dbReference type="ARBA" id="ARBA00022722"/>
    </source>
</evidence>
<evidence type="ECO:0000313" key="9">
    <source>
        <dbReference type="Proteomes" id="UP000504606"/>
    </source>
</evidence>
<keyword evidence="4" id="KW-0540">Nuclease</keyword>
<dbReference type="PANTHER" id="PTHR22930:SF269">
    <property type="entry name" value="NUCLEASE HARBI1-LIKE PROTEIN"/>
    <property type="match status" value="1"/>
</dbReference>
<comment type="similarity">
    <text evidence="3">Belongs to the HARBI1 family.</text>
</comment>
<comment type="subcellular location">
    <subcellularLocation>
        <location evidence="2">Nucleus</location>
    </subcellularLocation>
</comment>
<dbReference type="InterPro" id="IPR027806">
    <property type="entry name" value="HARBI1_dom"/>
</dbReference>
<feature type="domain" description="DDE Tnp4" evidence="8">
    <location>
        <begin position="201"/>
        <end position="252"/>
    </location>
</feature>
<evidence type="ECO:0000256" key="3">
    <source>
        <dbReference type="ARBA" id="ARBA00006958"/>
    </source>
</evidence>
<feature type="domain" description="DDE Tnp4" evidence="8">
    <location>
        <begin position="253"/>
        <end position="327"/>
    </location>
</feature>
<dbReference type="GO" id="GO:0046872">
    <property type="term" value="F:metal ion binding"/>
    <property type="evidence" value="ECO:0007669"/>
    <property type="project" value="UniProtKB-KW"/>
</dbReference>